<dbReference type="Proteomes" id="UP000095759">
    <property type="component" value="Unassembled WGS sequence"/>
</dbReference>
<sequence>MWEPADEAWEKNLGAATAYFETYGTLAAPVTAAMMERPVGQFLANARKKNGLGKDRRRADRRAALLAAIDLDWNPDWPIDWHRAYATLAQLAAPGGALAHVEPGTVVHGIDLGRWLATQRRDWHLLQDGQRERLAALGVGPAEKPAVPAQARRAAGRASGRASGGAFERGIAALAQYKAREGKAVVPRGHVEELPDGTSVRLGVWLSNNRSRRAGLSQGQREQLAGLGLDWAV</sequence>
<name>A0A1E5NXK4_9ACTN</name>
<keyword evidence="3" id="KW-1185">Reference proteome</keyword>
<evidence type="ECO:0000259" key="1">
    <source>
        <dbReference type="Pfam" id="PF03457"/>
    </source>
</evidence>
<dbReference type="PANTHER" id="PTHR33418">
    <property type="entry name" value="HELICASE-ASSOCIATED"/>
    <property type="match status" value="1"/>
</dbReference>
<dbReference type="PANTHER" id="PTHR33418:SF1">
    <property type="entry name" value="HELICASE-ASSOCIATED DOMAIN-CONTAINING PROTEIN"/>
    <property type="match status" value="1"/>
</dbReference>
<accession>A0A1E5NXK4</accession>
<protein>
    <recommendedName>
        <fullName evidence="1">Helicase-associated domain-containing protein</fullName>
    </recommendedName>
</protein>
<feature type="domain" description="Helicase-associated" evidence="1">
    <location>
        <begin position="166"/>
        <end position="228"/>
    </location>
</feature>
<gene>
    <name evidence="2" type="ORF">AS594_40045</name>
</gene>
<dbReference type="EMBL" id="MEHJ01000003">
    <property type="protein sequence ID" value="OEJ20980.1"/>
    <property type="molecule type" value="Genomic_DNA"/>
</dbReference>
<dbReference type="RefSeq" id="WP_069936351.1">
    <property type="nucleotide sequence ID" value="NZ_MEHJ01000003.1"/>
</dbReference>
<dbReference type="Pfam" id="PF03457">
    <property type="entry name" value="HA"/>
    <property type="match status" value="3"/>
</dbReference>
<organism evidence="2 3">
    <name type="scientific">Streptomyces agglomeratus</name>
    <dbReference type="NCBI Taxonomy" id="285458"/>
    <lineage>
        <taxon>Bacteria</taxon>
        <taxon>Bacillati</taxon>
        <taxon>Actinomycetota</taxon>
        <taxon>Actinomycetes</taxon>
        <taxon>Kitasatosporales</taxon>
        <taxon>Streptomycetaceae</taxon>
        <taxon>Streptomyces</taxon>
    </lineage>
</organism>
<evidence type="ECO:0000313" key="3">
    <source>
        <dbReference type="Proteomes" id="UP000095759"/>
    </source>
</evidence>
<dbReference type="InterPro" id="IPR005114">
    <property type="entry name" value="Helicase_assoc"/>
</dbReference>
<evidence type="ECO:0000313" key="2">
    <source>
        <dbReference type="EMBL" id="OEJ20980.1"/>
    </source>
</evidence>
<comment type="caution">
    <text evidence="2">The sequence shown here is derived from an EMBL/GenBank/DDBJ whole genome shotgun (WGS) entry which is preliminary data.</text>
</comment>
<reference evidence="2 3" key="1">
    <citation type="submission" date="2016-08" db="EMBL/GenBank/DDBJ databases">
        <title>Complete genome sequence of Streptomyces agglomeratus strain 6-3-2, a novel anti-MRSA actinomycete isolated from Wuli of Tebit, China.</title>
        <authorList>
            <person name="Chen X."/>
        </authorList>
    </citation>
    <scope>NUCLEOTIDE SEQUENCE [LARGE SCALE GENOMIC DNA]</scope>
    <source>
        <strain evidence="2 3">6-3-2</strain>
    </source>
</reference>
<feature type="domain" description="Helicase-associated" evidence="1">
    <location>
        <begin position="6"/>
        <end position="70"/>
    </location>
</feature>
<feature type="domain" description="Helicase-associated" evidence="1">
    <location>
        <begin position="79"/>
        <end position="139"/>
    </location>
</feature>
<dbReference type="AlphaFoldDB" id="A0A1E5NXK4"/>
<proteinExistence type="predicted"/>